<proteinExistence type="predicted"/>
<dbReference type="GO" id="GO:0005840">
    <property type="term" value="C:ribosome"/>
    <property type="evidence" value="ECO:0007669"/>
    <property type="project" value="UniProtKB-KW"/>
</dbReference>
<evidence type="ECO:0000313" key="6">
    <source>
        <dbReference type="EMBL" id="CAE0830208.1"/>
    </source>
</evidence>
<dbReference type="InterPro" id="IPR019775">
    <property type="entry name" value="WD40_repeat_CS"/>
</dbReference>
<name>A0A7S4GA44_9EUGL</name>
<evidence type="ECO:0000256" key="2">
    <source>
        <dbReference type="ARBA" id="ARBA00022737"/>
    </source>
</evidence>
<dbReference type="Gene3D" id="2.130.10.10">
    <property type="entry name" value="YVTN repeat-like/Quinoprotein amine dehydrogenase"/>
    <property type="match status" value="2"/>
</dbReference>
<accession>A0A7S4GA44</accession>
<dbReference type="Pfam" id="PF00400">
    <property type="entry name" value="WD40"/>
    <property type="match status" value="2"/>
</dbReference>
<dbReference type="PROSITE" id="PS50294">
    <property type="entry name" value="WD_REPEATS_REGION"/>
    <property type="match status" value="2"/>
</dbReference>
<evidence type="ECO:0000256" key="4">
    <source>
        <dbReference type="PROSITE-ProRule" id="PRU00221"/>
    </source>
</evidence>
<evidence type="ECO:0000256" key="3">
    <source>
        <dbReference type="ARBA" id="ARBA00022980"/>
    </source>
</evidence>
<keyword evidence="3" id="KW-0687">Ribonucleoprotein</keyword>
<keyword evidence="3" id="KW-0689">Ribosomal protein</keyword>
<feature type="compositionally biased region" description="Basic residues" evidence="5">
    <location>
        <begin position="574"/>
        <end position="585"/>
    </location>
</feature>
<feature type="repeat" description="WD" evidence="4">
    <location>
        <begin position="311"/>
        <end position="341"/>
    </location>
</feature>
<feature type="region of interest" description="Disordered" evidence="5">
    <location>
        <begin position="558"/>
        <end position="596"/>
    </location>
</feature>
<dbReference type="PROSITE" id="PS00678">
    <property type="entry name" value="WD_REPEATS_1"/>
    <property type="match status" value="1"/>
</dbReference>
<dbReference type="SUPFAM" id="SSF50978">
    <property type="entry name" value="WD40 repeat-like"/>
    <property type="match status" value="1"/>
</dbReference>
<gene>
    <name evidence="6" type="ORF">EGYM00163_LOCUS41488</name>
</gene>
<dbReference type="PANTHER" id="PTHR22847">
    <property type="entry name" value="WD40 REPEAT PROTEIN"/>
    <property type="match status" value="1"/>
</dbReference>
<dbReference type="InterPro" id="IPR001680">
    <property type="entry name" value="WD40_rpt"/>
</dbReference>
<dbReference type="SMART" id="SM00320">
    <property type="entry name" value="WD40"/>
    <property type="match status" value="6"/>
</dbReference>
<dbReference type="PANTHER" id="PTHR22847:SF731">
    <property type="entry name" value="TNF RECEPTOR ASSOCIATED FACTOR 7"/>
    <property type="match status" value="1"/>
</dbReference>
<evidence type="ECO:0000256" key="1">
    <source>
        <dbReference type="ARBA" id="ARBA00022574"/>
    </source>
</evidence>
<dbReference type="EMBL" id="HBJA01120565">
    <property type="protein sequence ID" value="CAE0830208.1"/>
    <property type="molecule type" value="Transcribed_RNA"/>
</dbReference>
<reference evidence="6" key="1">
    <citation type="submission" date="2021-01" db="EMBL/GenBank/DDBJ databases">
        <authorList>
            <person name="Corre E."/>
            <person name="Pelletier E."/>
            <person name="Niang G."/>
            <person name="Scheremetjew M."/>
            <person name="Finn R."/>
            <person name="Kale V."/>
            <person name="Holt S."/>
            <person name="Cochrane G."/>
            <person name="Meng A."/>
            <person name="Brown T."/>
            <person name="Cohen L."/>
        </authorList>
    </citation>
    <scope>NUCLEOTIDE SEQUENCE</scope>
    <source>
        <strain evidence="6">CCMP1594</strain>
    </source>
</reference>
<dbReference type="InterPro" id="IPR015943">
    <property type="entry name" value="WD40/YVTN_repeat-like_dom_sf"/>
</dbReference>
<sequence length="596" mass="66971">MKKNSFSAKNSFTWKKPFFPGPFHKVSNNLSVLTNIFQFIGYKEEIMPIRRVCKTWAKLMLTDDVWEVTLRADMFMYHKWLEYEDQRMLTKDNPMQPLPKRSLHDWYKWRKHEMADQRELQSNKKALEHKAVEEDSMFNKHFSKNKRVEKLDSKKTEEQQKSITELIRSTVLVYTDIVSLTHFVDSSSKKLTLALGCADGKMLLADPHELIPTNTDPSAIPTFNTVDEHDGAIVAMLVTKTYLFTCSTDCTCAVYSLDMLTRPKVILIGHSEEVTCVAAHRSDENIIVTGSLDRQVLIWNVAESNKPTHVCRGHSMKICCLQVTEDRIFSGSRDSSVHVWDWKGRLLRVLTGHLGPIVGLQMISVTSSIHDTAYRIISCDGAGKVSVWNATSCRLLSSSIVVNSGVCLAVQQNLGLLAVGAFDGTIAIRDLQTDASINLIFHTRAVRFLYCSDVHLYSSGDDWNLCVWEWSEVSRLLDADAPKPSAKPSAKKARVPVTVKPFRVLQHTTFLAAMFVKVFTTTSRLAYIVTTTTDKRYHVWKVASSPKALDAAAVNEKALPPEKAKVNSPPIRKGSIKHPVGKKRGVVASPASTSSR</sequence>
<protein>
    <recommendedName>
        <fullName evidence="7">Guanine nucleotide-binding protein subunit beta-like protein</fullName>
    </recommendedName>
</protein>
<keyword evidence="1 4" id="KW-0853">WD repeat</keyword>
<dbReference type="InterPro" id="IPR036322">
    <property type="entry name" value="WD40_repeat_dom_sf"/>
</dbReference>
<dbReference type="PROSITE" id="PS50082">
    <property type="entry name" value="WD_REPEATS_2"/>
    <property type="match status" value="2"/>
</dbReference>
<organism evidence="6">
    <name type="scientific">Eutreptiella gymnastica</name>
    <dbReference type="NCBI Taxonomy" id="73025"/>
    <lineage>
        <taxon>Eukaryota</taxon>
        <taxon>Discoba</taxon>
        <taxon>Euglenozoa</taxon>
        <taxon>Euglenida</taxon>
        <taxon>Spirocuta</taxon>
        <taxon>Euglenophyceae</taxon>
        <taxon>Eutreptiales</taxon>
        <taxon>Eutreptiaceae</taxon>
        <taxon>Eutreptiella</taxon>
    </lineage>
</organism>
<feature type="repeat" description="WD" evidence="4">
    <location>
        <begin position="267"/>
        <end position="309"/>
    </location>
</feature>
<dbReference type="AlphaFoldDB" id="A0A7S4GA44"/>
<keyword evidence="2" id="KW-0677">Repeat</keyword>
<evidence type="ECO:0000256" key="5">
    <source>
        <dbReference type="SAM" id="MobiDB-lite"/>
    </source>
</evidence>
<evidence type="ECO:0008006" key="7">
    <source>
        <dbReference type="Google" id="ProtNLM"/>
    </source>
</evidence>